<organism evidence="1 2">
    <name type="scientific">Salix suchowensis</name>
    <dbReference type="NCBI Taxonomy" id="1278906"/>
    <lineage>
        <taxon>Eukaryota</taxon>
        <taxon>Viridiplantae</taxon>
        <taxon>Streptophyta</taxon>
        <taxon>Embryophyta</taxon>
        <taxon>Tracheophyta</taxon>
        <taxon>Spermatophyta</taxon>
        <taxon>Magnoliopsida</taxon>
        <taxon>eudicotyledons</taxon>
        <taxon>Gunneridae</taxon>
        <taxon>Pentapetalae</taxon>
        <taxon>rosids</taxon>
        <taxon>fabids</taxon>
        <taxon>Malpighiales</taxon>
        <taxon>Salicaceae</taxon>
        <taxon>Saliceae</taxon>
        <taxon>Salix</taxon>
    </lineage>
</organism>
<gene>
    <name evidence="1" type="ORF">OIU77_018146</name>
</gene>
<accession>A0ABQ8ZR73</accession>
<keyword evidence="2" id="KW-1185">Reference proteome</keyword>
<dbReference type="Proteomes" id="UP001141253">
    <property type="component" value="Chromosome 16"/>
</dbReference>
<name>A0ABQ8ZR73_9ROSI</name>
<dbReference type="EMBL" id="JAPFFI010000027">
    <property type="protein sequence ID" value="KAJ6304422.1"/>
    <property type="molecule type" value="Genomic_DNA"/>
</dbReference>
<reference evidence="1" key="1">
    <citation type="submission" date="2022-10" db="EMBL/GenBank/DDBJ databases">
        <authorList>
            <person name="Hyden B.L."/>
            <person name="Feng K."/>
            <person name="Yates T."/>
            <person name="Jawdy S."/>
            <person name="Smart L.B."/>
            <person name="Muchero W."/>
        </authorList>
    </citation>
    <scope>NUCLEOTIDE SEQUENCE</scope>
    <source>
        <tissue evidence="1">Shoot tip</tissue>
    </source>
</reference>
<reference evidence="1" key="2">
    <citation type="journal article" date="2023" name="Int. J. Mol. Sci.">
        <title>De Novo Assembly and Annotation of 11 Diverse Shrub Willow (Salix) Genomes Reveals Novel Gene Organization in Sex-Linked Regions.</title>
        <authorList>
            <person name="Hyden B."/>
            <person name="Feng K."/>
            <person name="Yates T.B."/>
            <person name="Jawdy S."/>
            <person name="Cereghino C."/>
            <person name="Smart L.B."/>
            <person name="Muchero W."/>
        </authorList>
    </citation>
    <scope>NUCLEOTIDE SEQUENCE</scope>
    <source>
        <tissue evidence="1">Shoot tip</tissue>
    </source>
</reference>
<sequence>MAGLEWQFDWSLLGRMKLLRWLTVLEPAGLLLFTMETSAAGEYEVALGRCCHCRVQLEQEKTKCWNRRKCYRTASWILVVQEEELLVEHGAEPRPDLLLEKRRCCRPDFQSVELKIFFSQCLTYREEEEIASIARSWAAA</sequence>
<comment type="caution">
    <text evidence="1">The sequence shown here is derived from an EMBL/GenBank/DDBJ whole genome shotgun (WGS) entry which is preliminary data.</text>
</comment>
<proteinExistence type="predicted"/>
<evidence type="ECO:0000313" key="1">
    <source>
        <dbReference type="EMBL" id="KAJ6304422.1"/>
    </source>
</evidence>
<evidence type="ECO:0000313" key="2">
    <source>
        <dbReference type="Proteomes" id="UP001141253"/>
    </source>
</evidence>
<protein>
    <submittedName>
        <fullName evidence="1">Uncharacterized protein</fullName>
    </submittedName>
</protein>